<dbReference type="Pfam" id="PF12032">
    <property type="entry name" value="CLIP"/>
    <property type="match status" value="1"/>
</dbReference>
<dbReference type="InterPro" id="IPR038565">
    <property type="entry name" value="CLIP_sf"/>
</dbReference>
<dbReference type="Gene3D" id="2.40.10.10">
    <property type="entry name" value="Trypsin-like serine proteases"/>
    <property type="match status" value="1"/>
</dbReference>
<evidence type="ECO:0000256" key="2">
    <source>
        <dbReference type="ARBA" id="ARBA00022729"/>
    </source>
</evidence>
<sequence>MDGCNKLQFTKQCTPKIPIEYVRLGDVELNDAADGTKHTDISIEKIIPHPEFSRNPIINDLALIRLKVPVNYTDNIRPICLLTQPKYEATKESYEYNKKFVNIIGYTYVQADGSTNHELKSWFTTIMNQTECNQRYATQRFALIDENLICIASSGKDTCEITMGGALFFENRTEHRFYLRGISSYGASCFLSNPPDVFTKVTHFVDWIVQVTGSACINPSRENGLCIPIRQCKTLMTLMREDGKDPRIIRFLKQSKCGGDGKNPQVCCPDV</sequence>
<evidence type="ECO:0000256" key="4">
    <source>
        <dbReference type="ARBA" id="ARBA00022825"/>
    </source>
</evidence>
<keyword evidence="1" id="KW-0645">Protease</keyword>
<dbReference type="Gene3D" id="3.30.1640.30">
    <property type="match status" value="1"/>
</dbReference>
<keyword evidence="6" id="KW-1015">Disulfide bond</keyword>
<dbReference type="InterPro" id="IPR043504">
    <property type="entry name" value="Peptidase_S1_PA_chymotrypsin"/>
</dbReference>
<accession>A0AAN9TDJ8</accession>
<dbReference type="Pfam" id="PF00089">
    <property type="entry name" value="Trypsin"/>
    <property type="match status" value="1"/>
</dbReference>
<dbReference type="Proteomes" id="UP001367676">
    <property type="component" value="Unassembled WGS sequence"/>
</dbReference>
<evidence type="ECO:0000256" key="3">
    <source>
        <dbReference type="ARBA" id="ARBA00022801"/>
    </source>
</evidence>
<feature type="domain" description="Peptidase S1" evidence="9">
    <location>
        <begin position="12"/>
        <end position="213"/>
    </location>
</feature>
<keyword evidence="5" id="KW-0865">Zymogen</keyword>
<dbReference type="SUPFAM" id="SSF50494">
    <property type="entry name" value="Trypsin-like serine proteases"/>
    <property type="match status" value="1"/>
</dbReference>
<dbReference type="PROSITE" id="PS50240">
    <property type="entry name" value="TRYPSIN_DOM"/>
    <property type="match status" value="1"/>
</dbReference>
<feature type="domain" description="Clip" evidence="10">
    <location>
        <begin position="215"/>
        <end position="268"/>
    </location>
</feature>
<dbReference type="EMBL" id="JBBCAQ010000032">
    <property type="protein sequence ID" value="KAK7584137.1"/>
    <property type="molecule type" value="Genomic_DNA"/>
</dbReference>
<dbReference type="InterPro" id="IPR001254">
    <property type="entry name" value="Trypsin_dom"/>
</dbReference>
<name>A0AAN9TDJ8_9HEMI</name>
<dbReference type="PROSITE" id="PS51888">
    <property type="entry name" value="CLIP"/>
    <property type="match status" value="1"/>
</dbReference>
<comment type="caution">
    <text evidence="11">The sequence shown here is derived from an EMBL/GenBank/DDBJ whole genome shotgun (WGS) entry which is preliminary data.</text>
</comment>
<keyword evidence="7" id="KW-0325">Glycoprotein</keyword>
<dbReference type="CDD" id="cd00190">
    <property type="entry name" value="Tryp_SPc"/>
    <property type="match status" value="1"/>
</dbReference>
<evidence type="ECO:0000256" key="5">
    <source>
        <dbReference type="ARBA" id="ARBA00023145"/>
    </source>
</evidence>
<evidence type="ECO:0000259" key="9">
    <source>
        <dbReference type="PROSITE" id="PS50240"/>
    </source>
</evidence>
<keyword evidence="2" id="KW-0732">Signal</keyword>
<evidence type="ECO:0000256" key="8">
    <source>
        <dbReference type="ARBA" id="ARBA00024195"/>
    </source>
</evidence>
<dbReference type="SMART" id="SM00020">
    <property type="entry name" value="Tryp_SPc"/>
    <property type="match status" value="1"/>
</dbReference>
<dbReference type="FunFam" id="3.30.1640.30:FF:000001">
    <property type="entry name" value="Serine protease 7"/>
    <property type="match status" value="1"/>
</dbReference>
<dbReference type="GO" id="GO:0006508">
    <property type="term" value="P:proteolysis"/>
    <property type="evidence" value="ECO:0007669"/>
    <property type="project" value="UniProtKB-KW"/>
</dbReference>
<keyword evidence="3" id="KW-0378">Hydrolase</keyword>
<dbReference type="PANTHER" id="PTHR24256">
    <property type="entry name" value="TRYPTASE-RELATED"/>
    <property type="match status" value="1"/>
</dbReference>
<dbReference type="InterPro" id="IPR009003">
    <property type="entry name" value="Peptidase_S1_PA"/>
</dbReference>
<dbReference type="SMART" id="SM00680">
    <property type="entry name" value="CLIP"/>
    <property type="match status" value="1"/>
</dbReference>
<comment type="similarity">
    <text evidence="8">Belongs to the peptidase S1 family. CLIP subfamily.</text>
</comment>
<proteinExistence type="inferred from homology"/>
<evidence type="ECO:0000256" key="7">
    <source>
        <dbReference type="ARBA" id="ARBA00023180"/>
    </source>
</evidence>
<evidence type="ECO:0000313" key="11">
    <source>
        <dbReference type="EMBL" id="KAK7584137.1"/>
    </source>
</evidence>
<dbReference type="AlphaFoldDB" id="A0AAN9TDJ8"/>
<dbReference type="InterPro" id="IPR022700">
    <property type="entry name" value="CLIP"/>
</dbReference>
<keyword evidence="12" id="KW-1185">Reference proteome</keyword>
<evidence type="ECO:0000259" key="10">
    <source>
        <dbReference type="PROSITE" id="PS51888"/>
    </source>
</evidence>
<evidence type="ECO:0000256" key="6">
    <source>
        <dbReference type="ARBA" id="ARBA00023157"/>
    </source>
</evidence>
<keyword evidence="4" id="KW-0720">Serine protease</keyword>
<dbReference type="GO" id="GO:0004252">
    <property type="term" value="F:serine-type endopeptidase activity"/>
    <property type="evidence" value="ECO:0007669"/>
    <property type="project" value="InterPro"/>
</dbReference>
<protein>
    <submittedName>
        <fullName evidence="11">Uncharacterized protein</fullName>
    </submittedName>
</protein>
<organism evidence="11 12">
    <name type="scientific">Parthenolecanium corni</name>
    <dbReference type="NCBI Taxonomy" id="536013"/>
    <lineage>
        <taxon>Eukaryota</taxon>
        <taxon>Metazoa</taxon>
        <taxon>Ecdysozoa</taxon>
        <taxon>Arthropoda</taxon>
        <taxon>Hexapoda</taxon>
        <taxon>Insecta</taxon>
        <taxon>Pterygota</taxon>
        <taxon>Neoptera</taxon>
        <taxon>Paraneoptera</taxon>
        <taxon>Hemiptera</taxon>
        <taxon>Sternorrhyncha</taxon>
        <taxon>Coccoidea</taxon>
        <taxon>Coccidae</taxon>
        <taxon>Parthenolecanium</taxon>
    </lineage>
</organism>
<reference evidence="11 12" key="1">
    <citation type="submission" date="2024-03" db="EMBL/GenBank/DDBJ databases">
        <title>Adaptation during the transition from Ophiocordyceps entomopathogen to insect associate is accompanied by gene loss and intensified selection.</title>
        <authorList>
            <person name="Ward C.M."/>
            <person name="Onetto C.A."/>
            <person name="Borneman A.R."/>
        </authorList>
    </citation>
    <scope>NUCLEOTIDE SEQUENCE [LARGE SCALE GENOMIC DNA]</scope>
    <source>
        <strain evidence="11">AWRI1</strain>
        <tissue evidence="11">Single Adult Female</tissue>
    </source>
</reference>
<dbReference type="InterPro" id="IPR051487">
    <property type="entry name" value="Ser/Thr_Proteases_Immune/Dev"/>
</dbReference>
<evidence type="ECO:0000313" key="12">
    <source>
        <dbReference type="Proteomes" id="UP001367676"/>
    </source>
</evidence>
<evidence type="ECO:0000256" key="1">
    <source>
        <dbReference type="ARBA" id="ARBA00022670"/>
    </source>
</evidence>
<gene>
    <name evidence="11" type="ORF">V9T40_005100</name>
</gene>